<feature type="domain" description="S1 motif" evidence="9">
    <location>
        <begin position="623"/>
        <end position="691"/>
    </location>
</feature>
<evidence type="ECO:0000256" key="3">
    <source>
        <dbReference type="ARBA" id="ARBA00022884"/>
    </source>
</evidence>
<dbReference type="InterPro" id="IPR000110">
    <property type="entry name" value="Ribosomal_bS1"/>
</dbReference>
<dbReference type="Proteomes" id="UP001155027">
    <property type="component" value="Unassembled WGS sequence"/>
</dbReference>
<sequence length="871" mass="96794">MAEQEQVASKDDTQDTADAQPAPAEAEEAAEAEAPPADAADSGDDVEAADPEAPSTPHAGGEDVDEPAAEEPAPAEDAPADAADESGDGAPADPPPEPGFVSRILEEAVEEASQDLPMPSGDEASVDVSTFDEPTETVSPDELERTEEAQGFTGETYGETVSLDELETEEQAPADTSVYDQFRDVVDETSIDVREQDIVEGRVLRVNEDYVVIDIGYKSDGIVSRDEFGEEEIHPGDTVEVYLERKEDRDGQLVLSKEQADKVRRWQRVEEIYENEEVIEGTIIRRIKGGMIVELFDGMEAFLPGSQIDVRPVRDFESYLETRMEFKIVKLNPENENIVVSHRELIEHELEEQRQEILEQLEVGQVLEGTVKNIVDFGVFIDLGGVDGLLHITDLSWGRVSHPSEVVELDQELEVVVLDYEEERQRISLGLKQLRDHPWDQIGNKYDEDDVVEGKVVSITNYGAFVEIEKGIEGLVHISEMSWTRHIEHPSQMVSLGQVVDVKILNIDQEERKISLGMKQLEPDPWEGISDRYPAGTVLTGTVRNITNFGVFVEIEPGIDGLVHVSDLSWTKKIRHPGDMVDEEQELDVVILNIDEERRRISLGHKQVKTNPWDQFADAYEEGNDTTGEVVRVEDKGLVVQLPLDVEAFVPGSELKNGPKAFKNHYHEGDELELQVIRFDKDQKDIVLSETAKEEAERQEEQDEQERESRREEREREEAVRDFKDEPEPEPDEPTTGPTTLGELSGLADLRREMEEEEAEEEAAAEDDDAEADGAQAETPDEEKATSEGEAGDEPDAETPSEDDDASAFDETAGFPENFPRVSRLENAGVTSLADAREVDDLTDLDGIGSAYAEEISDALDEFDETGSVSS</sequence>
<feature type="region of interest" description="Disordered" evidence="8">
    <location>
        <begin position="691"/>
        <end position="826"/>
    </location>
</feature>
<keyword evidence="4 10" id="KW-0689">Ribosomal protein</keyword>
<dbReference type="CDD" id="cd04465">
    <property type="entry name" value="S1_RPS1_repeat_ec2_hs2"/>
    <property type="match status" value="1"/>
</dbReference>
<dbReference type="NCBIfam" id="NF004952">
    <property type="entry name" value="PRK06299.1-2"/>
    <property type="match status" value="1"/>
</dbReference>
<feature type="compositionally biased region" description="Acidic residues" evidence="8">
    <location>
        <begin position="755"/>
        <end position="772"/>
    </location>
</feature>
<dbReference type="CDD" id="cd00164">
    <property type="entry name" value="S1_like"/>
    <property type="match status" value="1"/>
</dbReference>
<dbReference type="InterPro" id="IPR050437">
    <property type="entry name" value="Ribos_protein_bS1-like"/>
</dbReference>
<protein>
    <recommendedName>
        <fullName evidence="6">Small ribosomal subunit protein bS1</fullName>
    </recommendedName>
    <alternativeName>
        <fullName evidence="7">30S ribosomal protein S1</fullName>
    </alternativeName>
</protein>
<feature type="domain" description="S1 motif" evidence="9">
    <location>
        <begin position="196"/>
        <end position="258"/>
    </location>
</feature>
<dbReference type="NCBIfam" id="TIGR00717">
    <property type="entry name" value="rpsA"/>
    <property type="match status" value="1"/>
</dbReference>
<dbReference type="CDD" id="cd05687">
    <property type="entry name" value="S1_RPS1_repeat_ec1_hs1"/>
    <property type="match status" value="1"/>
</dbReference>
<dbReference type="FunFam" id="2.40.50.140:FF:000110">
    <property type="entry name" value="30S ribosomal protein S1"/>
    <property type="match status" value="1"/>
</dbReference>
<evidence type="ECO:0000256" key="1">
    <source>
        <dbReference type="ARBA" id="ARBA00006767"/>
    </source>
</evidence>
<dbReference type="GO" id="GO:0005737">
    <property type="term" value="C:cytoplasm"/>
    <property type="evidence" value="ECO:0007669"/>
    <property type="project" value="UniProtKB-ARBA"/>
</dbReference>
<keyword evidence="2" id="KW-0677">Repeat</keyword>
<dbReference type="InterPro" id="IPR003029">
    <property type="entry name" value="S1_domain"/>
</dbReference>
<evidence type="ECO:0000256" key="8">
    <source>
        <dbReference type="SAM" id="MobiDB-lite"/>
    </source>
</evidence>
<dbReference type="EMBL" id="JANUAU010000001">
    <property type="protein sequence ID" value="MCS3676602.1"/>
    <property type="molecule type" value="Genomic_DNA"/>
</dbReference>
<evidence type="ECO:0000256" key="6">
    <source>
        <dbReference type="ARBA" id="ARBA00035293"/>
    </source>
</evidence>
<dbReference type="InterPro" id="IPR054237">
    <property type="entry name" value="DUF6964"/>
</dbReference>
<dbReference type="AlphaFoldDB" id="A0A9X2PWB4"/>
<dbReference type="GO" id="GO:0003735">
    <property type="term" value="F:structural constituent of ribosome"/>
    <property type="evidence" value="ECO:0007669"/>
    <property type="project" value="InterPro"/>
</dbReference>
<feature type="domain" description="S1 motif" evidence="9">
    <location>
        <begin position="276"/>
        <end position="343"/>
    </location>
</feature>
<dbReference type="InterPro" id="IPR035104">
    <property type="entry name" value="Ribosomal_protein_S1-like"/>
</dbReference>
<dbReference type="SUPFAM" id="SSF50249">
    <property type="entry name" value="Nucleic acid-binding proteins"/>
    <property type="match status" value="6"/>
</dbReference>
<proteinExistence type="inferred from homology"/>
<feature type="domain" description="S1 motif" evidence="9">
    <location>
        <begin position="364"/>
        <end position="432"/>
    </location>
</feature>
<dbReference type="FunFam" id="2.40.50.140:FF:000051">
    <property type="entry name" value="RNA-binding transcriptional accessory protein"/>
    <property type="match status" value="1"/>
</dbReference>
<evidence type="ECO:0000259" key="9">
    <source>
        <dbReference type="PROSITE" id="PS50126"/>
    </source>
</evidence>
<dbReference type="Pfam" id="PF22291">
    <property type="entry name" value="DUF6964"/>
    <property type="match status" value="1"/>
</dbReference>
<dbReference type="InterPro" id="IPR012340">
    <property type="entry name" value="NA-bd_OB-fold"/>
</dbReference>
<dbReference type="GO" id="GO:1990904">
    <property type="term" value="C:ribonucleoprotein complex"/>
    <property type="evidence" value="ECO:0007669"/>
    <property type="project" value="UniProtKB-KW"/>
</dbReference>
<feature type="compositionally biased region" description="Basic and acidic residues" evidence="8">
    <location>
        <begin position="707"/>
        <end position="726"/>
    </location>
</feature>
<feature type="compositionally biased region" description="Acidic residues" evidence="8">
    <location>
        <begin position="78"/>
        <end position="87"/>
    </location>
</feature>
<evidence type="ECO:0000256" key="4">
    <source>
        <dbReference type="ARBA" id="ARBA00022980"/>
    </source>
</evidence>
<accession>A0A9X2PWB4</accession>
<feature type="compositionally biased region" description="Acidic residues" evidence="8">
    <location>
        <begin position="790"/>
        <end position="808"/>
    </location>
</feature>
<dbReference type="PRINTS" id="PR00681">
    <property type="entry name" value="RIBOSOMALS1"/>
</dbReference>
<feature type="region of interest" description="Disordered" evidence="8">
    <location>
        <begin position="1"/>
        <end position="157"/>
    </location>
</feature>
<evidence type="ECO:0000256" key="7">
    <source>
        <dbReference type="ARBA" id="ARBA00035517"/>
    </source>
</evidence>
<dbReference type="GO" id="GO:0006412">
    <property type="term" value="P:translation"/>
    <property type="evidence" value="ECO:0007669"/>
    <property type="project" value="InterPro"/>
</dbReference>
<dbReference type="PANTHER" id="PTHR10724">
    <property type="entry name" value="30S RIBOSOMAL PROTEIN S1"/>
    <property type="match status" value="1"/>
</dbReference>
<reference evidence="10" key="1">
    <citation type="submission" date="2022-08" db="EMBL/GenBank/DDBJ databases">
        <title>Genomic Encyclopedia of Type Strains, Phase V (KMG-V): Genome sequencing to study the core and pangenomes of soil and plant-associated prokaryotes.</title>
        <authorList>
            <person name="Whitman W."/>
        </authorList>
    </citation>
    <scope>NUCLEOTIDE SEQUENCE</scope>
    <source>
        <strain evidence="10">0</strain>
    </source>
</reference>
<dbReference type="PANTHER" id="PTHR10724:SF7">
    <property type="entry name" value="SMALL RIBOSOMAL SUBUNIT PROTEIN BS1C"/>
    <property type="match status" value="1"/>
</dbReference>
<evidence type="ECO:0000256" key="2">
    <source>
        <dbReference type="ARBA" id="ARBA00022737"/>
    </source>
</evidence>
<gene>
    <name evidence="10" type="ORF">GGP71_000498</name>
</gene>
<feature type="domain" description="S1 motif" evidence="9">
    <location>
        <begin position="536"/>
        <end position="606"/>
    </location>
</feature>
<dbReference type="GO" id="GO:0005840">
    <property type="term" value="C:ribosome"/>
    <property type="evidence" value="ECO:0007669"/>
    <property type="project" value="UniProtKB-KW"/>
</dbReference>
<dbReference type="FunFam" id="2.40.50.140:FF:000011">
    <property type="entry name" value="30S ribosomal protein S1"/>
    <property type="match status" value="2"/>
</dbReference>
<feature type="domain" description="S1 motif" evidence="9">
    <location>
        <begin position="449"/>
        <end position="519"/>
    </location>
</feature>
<dbReference type="GO" id="GO:0003729">
    <property type="term" value="F:mRNA binding"/>
    <property type="evidence" value="ECO:0007669"/>
    <property type="project" value="UniProtKB-ARBA"/>
</dbReference>
<evidence type="ECO:0000313" key="11">
    <source>
        <dbReference type="Proteomes" id="UP001155027"/>
    </source>
</evidence>
<feature type="compositionally biased region" description="Acidic residues" evidence="8">
    <location>
        <begin position="697"/>
        <end position="706"/>
    </location>
</feature>
<feature type="compositionally biased region" description="Acidic residues" evidence="8">
    <location>
        <begin position="41"/>
        <end position="50"/>
    </location>
</feature>
<evidence type="ECO:0000313" key="10">
    <source>
        <dbReference type="EMBL" id="MCS3676602.1"/>
    </source>
</evidence>
<comment type="similarity">
    <text evidence="1">Belongs to the bacterial ribosomal protein bS1 family.</text>
</comment>
<evidence type="ECO:0000256" key="5">
    <source>
        <dbReference type="ARBA" id="ARBA00023274"/>
    </source>
</evidence>
<dbReference type="Gene3D" id="2.40.50.140">
    <property type="entry name" value="Nucleic acid-binding proteins"/>
    <property type="match status" value="6"/>
</dbReference>
<dbReference type="PROSITE" id="PS50126">
    <property type="entry name" value="S1"/>
    <property type="match status" value="6"/>
</dbReference>
<name>A0A9X2PWB4_9BACT</name>
<dbReference type="CDD" id="cd05688">
    <property type="entry name" value="S1_RPS1_repeat_ec3"/>
    <property type="match status" value="2"/>
</dbReference>
<feature type="compositionally biased region" description="Low complexity" evidence="8">
    <location>
        <begin position="734"/>
        <end position="744"/>
    </location>
</feature>
<dbReference type="Pfam" id="PF00575">
    <property type="entry name" value="S1"/>
    <property type="match status" value="6"/>
</dbReference>
<comment type="caution">
    <text evidence="10">The sequence shown here is derived from an EMBL/GenBank/DDBJ whole genome shotgun (WGS) entry which is preliminary data.</text>
</comment>
<dbReference type="RefSeq" id="WP_259079376.1">
    <property type="nucleotide sequence ID" value="NZ_JANUAU010000001.1"/>
</dbReference>
<organism evidence="10 11">
    <name type="scientific">Salinibacter ruber</name>
    <dbReference type="NCBI Taxonomy" id="146919"/>
    <lineage>
        <taxon>Bacteria</taxon>
        <taxon>Pseudomonadati</taxon>
        <taxon>Rhodothermota</taxon>
        <taxon>Rhodothermia</taxon>
        <taxon>Rhodothermales</taxon>
        <taxon>Salinibacteraceae</taxon>
        <taxon>Salinibacter</taxon>
    </lineage>
</organism>
<keyword evidence="5" id="KW-0687">Ribonucleoprotein</keyword>
<keyword evidence="3" id="KW-0694">RNA-binding</keyword>
<dbReference type="NCBIfam" id="NF004953">
    <property type="entry name" value="PRK06299.1-3"/>
    <property type="match status" value="1"/>
</dbReference>
<dbReference type="SMART" id="SM00316">
    <property type="entry name" value="S1"/>
    <property type="match status" value="6"/>
</dbReference>